<dbReference type="HOGENOM" id="CLU_839318_0_0_1"/>
<accession>A0A017SB60</accession>
<name>A0A017SB60_ASPRC</name>
<evidence type="ECO:0000313" key="4">
    <source>
        <dbReference type="Proteomes" id="UP000019804"/>
    </source>
</evidence>
<dbReference type="OrthoDB" id="5273847at2759"/>
<proteinExistence type="predicted"/>
<feature type="region of interest" description="Disordered" evidence="1">
    <location>
        <begin position="1"/>
        <end position="22"/>
    </location>
</feature>
<reference evidence="4" key="1">
    <citation type="journal article" date="2014" name="Nat. Commun.">
        <title>Genomic adaptations of the halophilic Dead Sea filamentous fungus Eurotium rubrum.</title>
        <authorList>
            <person name="Kis-Papo T."/>
            <person name="Weig A.R."/>
            <person name="Riley R."/>
            <person name="Persoh D."/>
            <person name="Salamov A."/>
            <person name="Sun H."/>
            <person name="Lipzen A."/>
            <person name="Wasser S.P."/>
            <person name="Rambold G."/>
            <person name="Grigoriev I.V."/>
            <person name="Nevo E."/>
        </authorList>
    </citation>
    <scope>NUCLEOTIDE SEQUENCE [LARGE SCALE GENOMIC DNA]</scope>
    <source>
        <strain evidence="4">CBS 135680</strain>
    </source>
</reference>
<gene>
    <name evidence="3" type="ORF">EURHEDRAFT_101201</name>
</gene>
<feature type="domain" description="DUF7600" evidence="2">
    <location>
        <begin position="11"/>
        <end position="146"/>
    </location>
</feature>
<evidence type="ECO:0000256" key="1">
    <source>
        <dbReference type="SAM" id="MobiDB-lite"/>
    </source>
</evidence>
<sequence>MAVYGDLSEVEESEPASYEPSQVLDPQETLIPRRVSKFGVPIVHDGDISYIAGIQIVTEEDGQTIYLGYTRSEVTTCIEVNCVKGLTTSIGTRGIHALQVVMDDDSLSAWLGNPDRGAVTRRFVFAKQIIALAAAFGGFKLVNLFAWGTRKGAASQGRLYDSFRNQMMWFPEIPFPNMHLNEASFLGKMNNRMVFQPMCCASFGGSGGEYLRLLRGLSVTFNGWSKPKILSIEFRYLNSNKGIPSTCQNIPRYNRHDQENTATSEFWDIDGSGGECIKDKEVNLTRHGLEGLKEHPTPSASAVHMMKDRHQGIPRSKMLLGLYLPDCTLVM</sequence>
<dbReference type="EMBL" id="KK088427">
    <property type="protein sequence ID" value="EYE94278.1"/>
    <property type="molecule type" value="Genomic_DNA"/>
</dbReference>
<dbReference type="Pfam" id="PF24539">
    <property type="entry name" value="DUF7600"/>
    <property type="match status" value="1"/>
</dbReference>
<dbReference type="STRING" id="1388766.A0A017SB60"/>
<dbReference type="InterPro" id="IPR056021">
    <property type="entry name" value="DUF7600"/>
</dbReference>
<keyword evidence="4" id="KW-1185">Reference proteome</keyword>
<protein>
    <recommendedName>
        <fullName evidence="2">DUF7600 domain-containing protein</fullName>
    </recommendedName>
</protein>
<dbReference type="AlphaFoldDB" id="A0A017SB60"/>
<organism evidence="3 4">
    <name type="scientific">Aspergillus ruber (strain CBS 135680)</name>
    <dbReference type="NCBI Taxonomy" id="1388766"/>
    <lineage>
        <taxon>Eukaryota</taxon>
        <taxon>Fungi</taxon>
        <taxon>Dikarya</taxon>
        <taxon>Ascomycota</taxon>
        <taxon>Pezizomycotina</taxon>
        <taxon>Eurotiomycetes</taxon>
        <taxon>Eurotiomycetidae</taxon>
        <taxon>Eurotiales</taxon>
        <taxon>Aspergillaceae</taxon>
        <taxon>Aspergillus</taxon>
        <taxon>Aspergillus subgen. Aspergillus</taxon>
    </lineage>
</organism>
<dbReference type="Proteomes" id="UP000019804">
    <property type="component" value="Unassembled WGS sequence"/>
</dbReference>
<dbReference type="GeneID" id="63692778"/>
<evidence type="ECO:0000313" key="3">
    <source>
        <dbReference type="EMBL" id="EYE94278.1"/>
    </source>
</evidence>
<dbReference type="RefSeq" id="XP_040637966.1">
    <property type="nucleotide sequence ID" value="XM_040777654.1"/>
</dbReference>
<evidence type="ECO:0000259" key="2">
    <source>
        <dbReference type="Pfam" id="PF24539"/>
    </source>
</evidence>